<evidence type="ECO:0000256" key="11">
    <source>
        <dbReference type="ARBA" id="ARBA00022884"/>
    </source>
</evidence>
<organism evidence="14 15">
    <name type="scientific">Bacillus cereus</name>
    <dbReference type="NCBI Taxonomy" id="1396"/>
    <lineage>
        <taxon>Bacteria</taxon>
        <taxon>Bacillati</taxon>
        <taxon>Bacillota</taxon>
        <taxon>Bacilli</taxon>
        <taxon>Bacillales</taxon>
        <taxon>Bacillaceae</taxon>
        <taxon>Bacillus</taxon>
        <taxon>Bacillus cereus group</taxon>
    </lineage>
</organism>
<evidence type="ECO:0000256" key="12">
    <source>
        <dbReference type="ARBA" id="ARBA00065702"/>
    </source>
</evidence>
<dbReference type="GO" id="GO:0004527">
    <property type="term" value="F:exonuclease activity"/>
    <property type="evidence" value="ECO:0007669"/>
    <property type="project" value="UniProtKB-KW"/>
</dbReference>
<keyword evidence="3" id="KW-0963">Cytoplasm</keyword>
<evidence type="ECO:0000256" key="1">
    <source>
        <dbReference type="ARBA" id="ARBA00001947"/>
    </source>
</evidence>
<dbReference type="Pfam" id="PF17770">
    <property type="entry name" value="RNase_J_C"/>
    <property type="match status" value="1"/>
</dbReference>
<dbReference type="GO" id="GO:0046872">
    <property type="term" value="F:metal ion binding"/>
    <property type="evidence" value="ECO:0007669"/>
    <property type="project" value="UniProtKB-KW"/>
</dbReference>
<dbReference type="FunFam" id="3.10.20.580:FF:000001">
    <property type="entry name" value="Ribonuclease J"/>
    <property type="match status" value="1"/>
</dbReference>
<protein>
    <submittedName>
        <fullName evidence="14">Zn-dependent hydrolase</fullName>
    </submittedName>
</protein>
<keyword evidence="7" id="KW-0255">Endonuclease</keyword>
<keyword evidence="4" id="KW-0698">rRNA processing</keyword>
<evidence type="ECO:0000313" key="15">
    <source>
        <dbReference type="Proteomes" id="UP000308444"/>
    </source>
</evidence>
<dbReference type="InterPro" id="IPR041636">
    <property type="entry name" value="RNase_J_C"/>
</dbReference>
<evidence type="ECO:0000259" key="13">
    <source>
        <dbReference type="Pfam" id="PF17770"/>
    </source>
</evidence>
<comment type="subcellular location">
    <subcellularLocation>
        <location evidence="2">Cytoplasm</location>
    </subcellularLocation>
</comment>
<dbReference type="Proteomes" id="UP000308444">
    <property type="component" value="Unassembled WGS sequence"/>
</dbReference>
<keyword evidence="11" id="KW-0694">RNA-binding</keyword>
<dbReference type="GO" id="GO:0006397">
    <property type="term" value="P:mRNA processing"/>
    <property type="evidence" value="ECO:0007669"/>
    <property type="project" value="UniProtKB-ARBA"/>
</dbReference>
<evidence type="ECO:0000256" key="8">
    <source>
        <dbReference type="ARBA" id="ARBA00022801"/>
    </source>
</evidence>
<dbReference type="Gene3D" id="3.10.20.580">
    <property type="match status" value="1"/>
</dbReference>
<keyword evidence="6" id="KW-0479">Metal-binding</keyword>
<dbReference type="GO" id="GO:0006364">
    <property type="term" value="P:rRNA processing"/>
    <property type="evidence" value="ECO:0007669"/>
    <property type="project" value="UniProtKB-KW"/>
</dbReference>
<evidence type="ECO:0000256" key="10">
    <source>
        <dbReference type="ARBA" id="ARBA00022839"/>
    </source>
</evidence>
<evidence type="ECO:0000256" key="2">
    <source>
        <dbReference type="ARBA" id="ARBA00004496"/>
    </source>
</evidence>
<evidence type="ECO:0000256" key="5">
    <source>
        <dbReference type="ARBA" id="ARBA00022722"/>
    </source>
</evidence>
<dbReference type="PANTHER" id="PTHR43694:SF4">
    <property type="entry name" value="RIBONUCLEASE J 2"/>
    <property type="match status" value="1"/>
</dbReference>
<evidence type="ECO:0000256" key="9">
    <source>
        <dbReference type="ARBA" id="ARBA00022833"/>
    </source>
</evidence>
<keyword evidence="10" id="KW-0269">Exonuclease</keyword>
<evidence type="ECO:0000256" key="4">
    <source>
        <dbReference type="ARBA" id="ARBA00022552"/>
    </source>
</evidence>
<gene>
    <name evidence="14" type="ORF">FC695_27060</name>
</gene>
<dbReference type="EMBL" id="SZOH01002316">
    <property type="protein sequence ID" value="TKI95578.1"/>
    <property type="molecule type" value="Genomic_DNA"/>
</dbReference>
<feature type="domain" description="Ribonuclease J C-terminal" evidence="13">
    <location>
        <begin position="26"/>
        <end position="127"/>
    </location>
</feature>
<accession>A0A9X9A5A7</accession>
<dbReference type="GO" id="GO:0003723">
    <property type="term" value="F:RNA binding"/>
    <property type="evidence" value="ECO:0007669"/>
    <property type="project" value="UniProtKB-KW"/>
</dbReference>
<comment type="cofactor">
    <cofactor evidence="1">
        <name>Zn(2+)</name>
        <dbReference type="ChEBI" id="CHEBI:29105"/>
    </cofactor>
</comment>
<reference evidence="14 15" key="1">
    <citation type="journal article" date="2019" name="Environ. Microbiol.">
        <title>An active ?-lactamase is a part of an orchestrated cell wall stress resistance network of Bacillus subtilis and related rhizosphere species.</title>
        <authorList>
            <person name="Bucher T."/>
            <person name="Keren-Paz A."/>
            <person name="Hausser J."/>
            <person name="Olender T."/>
            <person name="Cytryn E."/>
            <person name="Kolodkin-Gal I."/>
        </authorList>
    </citation>
    <scope>NUCLEOTIDE SEQUENCE [LARGE SCALE GENOMIC DNA]</scope>
    <source>
        <strain evidence="14 15">I32</strain>
    </source>
</reference>
<keyword evidence="8 14" id="KW-0378">Hydrolase</keyword>
<evidence type="ECO:0000256" key="7">
    <source>
        <dbReference type="ARBA" id="ARBA00022759"/>
    </source>
</evidence>
<keyword evidence="9" id="KW-0862">Zinc</keyword>
<name>A0A9X9A5A7_BACCE</name>
<dbReference type="GO" id="GO:0005737">
    <property type="term" value="C:cytoplasm"/>
    <property type="evidence" value="ECO:0007669"/>
    <property type="project" value="UniProtKB-SubCell"/>
</dbReference>
<evidence type="ECO:0000256" key="3">
    <source>
        <dbReference type="ARBA" id="ARBA00022490"/>
    </source>
</evidence>
<sequence>ANLVGKVQAGNVLIDGLGVGDVGNIVLRDRKMLSQDGILVVVVTLGKDEKKIISGPEIISRGFVYVRESEALIERSTEIVRMIVEQSIKEYSIEWSMLKQNIRELLGQFLYEETKRKPMILPIIMEV</sequence>
<keyword evidence="5" id="KW-0540">Nuclease</keyword>
<dbReference type="GO" id="GO:0004521">
    <property type="term" value="F:RNA endonuclease activity"/>
    <property type="evidence" value="ECO:0007669"/>
    <property type="project" value="UniProtKB-ARBA"/>
</dbReference>
<evidence type="ECO:0000256" key="6">
    <source>
        <dbReference type="ARBA" id="ARBA00022723"/>
    </source>
</evidence>
<feature type="non-terminal residue" evidence="14">
    <location>
        <position position="1"/>
    </location>
</feature>
<proteinExistence type="predicted"/>
<evidence type="ECO:0000313" key="14">
    <source>
        <dbReference type="EMBL" id="TKI95578.1"/>
    </source>
</evidence>
<dbReference type="PANTHER" id="PTHR43694">
    <property type="entry name" value="RIBONUCLEASE J"/>
    <property type="match status" value="1"/>
</dbReference>
<comment type="caution">
    <text evidence="14">The sequence shown here is derived from an EMBL/GenBank/DDBJ whole genome shotgun (WGS) entry which is preliminary data.</text>
</comment>
<comment type="subunit">
    <text evidence="12">Unclear whether it forms homodimers or belongs to a larger complex. According to probably does not form homodimers, while shows homodimer formation. Both reports show RNase J1 and J2 interaction, probably as a heterotetramer shows it is a component of a possible RNA degradosome complex composed of rny, rnjA, rnjB, pnp, pfkA and eno, while finds no evidence of an RNA degradosome complex.</text>
</comment>
<dbReference type="AlphaFoldDB" id="A0A9X9A5A7"/>